<evidence type="ECO:0000259" key="4">
    <source>
        <dbReference type="Pfam" id="PF00206"/>
    </source>
</evidence>
<protein>
    <submittedName>
        <fullName evidence="6">Adenylosuccinate lyase</fullName>
    </submittedName>
</protein>
<dbReference type="Pfam" id="PF08328">
    <property type="entry name" value="ASL_C"/>
    <property type="match status" value="1"/>
</dbReference>
<keyword evidence="7" id="KW-1185">Reference proteome</keyword>
<dbReference type="SUPFAM" id="SSF48557">
    <property type="entry name" value="L-aspartase-like"/>
    <property type="match status" value="1"/>
</dbReference>
<evidence type="ECO:0000313" key="6">
    <source>
        <dbReference type="EMBL" id="KAJ4788515.1"/>
    </source>
</evidence>
<dbReference type="Pfam" id="PF00206">
    <property type="entry name" value="Lyase_1"/>
    <property type="match status" value="1"/>
</dbReference>
<reference evidence="6" key="1">
    <citation type="submission" date="2022-08" db="EMBL/GenBank/DDBJ databases">
        <authorList>
            <person name="Marques A."/>
        </authorList>
    </citation>
    <scope>NUCLEOTIDE SEQUENCE</scope>
    <source>
        <strain evidence="6">RhyPub2mFocal</strain>
        <tissue evidence="6">Leaves</tissue>
    </source>
</reference>
<feature type="domain" description="Adenylosuccinate lyase PurB C-terminal" evidence="5">
    <location>
        <begin position="397"/>
        <end position="500"/>
    </location>
</feature>
<dbReference type="Gene3D" id="1.10.275.10">
    <property type="entry name" value="Fumarase/aspartase (N-terminal domain)"/>
    <property type="match status" value="1"/>
</dbReference>
<dbReference type="InterPro" id="IPR008948">
    <property type="entry name" value="L-Aspartase-like"/>
</dbReference>
<feature type="domain" description="Fumarate lyase N-terminal" evidence="4">
    <location>
        <begin position="108"/>
        <end position="351"/>
    </location>
</feature>
<dbReference type="InterPro" id="IPR013539">
    <property type="entry name" value="PurB_C"/>
</dbReference>
<comment type="pathway">
    <text evidence="2">Purine metabolism; AMP biosynthesis via de novo pathway; AMP from IMP: step 2/2.</text>
</comment>
<comment type="caution">
    <text evidence="6">The sequence shown here is derived from an EMBL/GenBank/DDBJ whole genome shotgun (WGS) entry which is preliminary data.</text>
</comment>
<dbReference type="Proteomes" id="UP001140206">
    <property type="component" value="Chromosome 2"/>
</dbReference>
<comment type="pathway">
    <text evidence="1">Purine metabolism; IMP biosynthesis via de novo pathway; 5-amino-1-(5-phospho-D-ribosyl)imidazole-4-carboxamide from 5-amino-1-(5-phospho-D-ribosyl)imidazole-4-carboxylate: step 2/2.</text>
</comment>
<dbReference type="PANTHER" id="PTHR43411">
    <property type="entry name" value="ADENYLOSUCCINATE LYASE"/>
    <property type="match status" value="1"/>
</dbReference>
<dbReference type="InterPro" id="IPR047136">
    <property type="entry name" value="PurB_bact"/>
</dbReference>
<keyword evidence="3" id="KW-0658">Purine biosynthesis</keyword>
<dbReference type="PANTHER" id="PTHR43411:SF1">
    <property type="entry name" value="ADENYLOSUCCINATE LYASE"/>
    <property type="match status" value="1"/>
</dbReference>
<dbReference type="GO" id="GO:0006188">
    <property type="term" value="P:IMP biosynthetic process"/>
    <property type="evidence" value="ECO:0007669"/>
    <property type="project" value="InterPro"/>
</dbReference>
<sequence>MESVTFVRLRAPYMHRYSGFHPRIKSYSFLGRQYCNTALTLASTVPARARELTCNAGSKMEPIYDDANTEFSFEDWLFNSWDVGITLDDLDKFCSDNALMYYQILVEVRWLLKLSEIPEVKEVPTFSQETRAFLENIIQDFNEKEALEVKKKQQTNYDLKAVVYYLKQKCDGHSEVLEVLDFSHSMCTSEDINNVAYGLLIKDTINHVMFPVMADLCKALCAMARNNAHIAMLSHSHGQASGTTLGIEMATFAFRLGYWARRISQVPIFGNFAGVVDKYNAYKLAYRDIDWPHVAQEFVTSFGLQFNPCTTQIESHYHMVELSDILVNFNNVLVEFTDEVRRYISLGYFGQMMKVENESYTYKLDPFDFANSSCDLIDAKSCLSTIKEFVFTTHWKVNLTDIQVTRFGLAPSLMAYKKFLLVIEKIEVNESRLAEDLEKNWVVLAEVMERYNLPEQHEKLKELTRGIYVDKESISSFIENLDLPKEEKLYLLNLTPLSYIGEAENLAKLIDEALGSLLGLKINQGRIYHRGGWG</sequence>
<accession>A0AAV8F8A1</accession>
<keyword evidence="6" id="KW-0456">Lyase</keyword>
<dbReference type="Gene3D" id="1.20.200.10">
    <property type="entry name" value="Fumarase/aspartase (Central domain)"/>
    <property type="match status" value="1"/>
</dbReference>
<dbReference type="InterPro" id="IPR024083">
    <property type="entry name" value="Fumarase/histidase_N"/>
</dbReference>
<dbReference type="GO" id="GO:0004018">
    <property type="term" value="F:N6-(1,2-dicarboxyethyl)AMP AMP-lyase (fumarate-forming) activity"/>
    <property type="evidence" value="ECO:0007669"/>
    <property type="project" value="InterPro"/>
</dbReference>
<dbReference type="InterPro" id="IPR022761">
    <property type="entry name" value="Fumarate_lyase_N"/>
</dbReference>
<proteinExistence type="predicted"/>
<dbReference type="Gene3D" id="1.10.40.30">
    <property type="entry name" value="Fumarase/aspartase (C-terminal domain)"/>
    <property type="match status" value="1"/>
</dbReference>
<dbReference type="AlphaFoldDB" id="A0AAV8F8A1"/>
<organism evidence="6 7">
    <name type="scientific">Rhynchospora pubera</name>
    <dbReference type="NCBI Taxonomy" id="906938"/>
    <lineage>
        <taxon>Eukaryota</taxon>
        <taxon>Viridiplantae</taxon>
        <taxon>Streptophyta</taxon>
        <taxon>Embryophyta</taxon>
        <taxon>Tracheophyta</taxon>
        <taxon>Spermatophyta</taxon>
        <taxon>Magnoliopsida</taxon>
        <taxon>Liliopsida</taxon>
        <taxon>Poales</taxon>
        <taxon>Cyperaceae</taxon>
        <taxon>Cyperoideae</taxon>
        <taxon>Rhynchosporeae</taxon>
        <taxon>Rhynchospora</taxon>
    </lineage>
</organism>
<gene>
    <name evidence="6" type="ORF">LUZ62_039761</name>
</gene>
<name>A0AAV8F8A1_9POAL</name>
<evidence type="ECO:0000256" key="1">
    <source>
        <dbReference type="ARBA" id="ARBA00004706"/>
    </source>
</evidence>
<evidence type="ECO:0000256" key="3">
    <source>
        <dbReference type="ARBA" id="ARBA00022755"/>
    </source>
</evidence>
<evidence type="ECO:0000313" key="7">
    <source>
        <dbReference type="Proteomes" id="UP001140206"/>
    </source>
</evidence>
<evidence type="ECO:0000259" key="5">
    <source>
        <dbReference type="Pfam" id="PF08328"/>
    </source>
</evidence>
<dbReference type="EMBL" id="JAMFTS010000002">
    <property type="protein sequence ID" value="KAJ4788515.1"/>
    <property type="molecule type" value="Genomic_DNA"/>
</dbReference>
<evidence type="ECO:0000256" key="2">
    <source>
        <dbReference type="ARBA" id="ARBA00004734"/>
    </source>
</evidence>